<keyword evidence="2" id="KW-1185">Reference proteome</keyword>
<name>A0A8J6AR87_9EUKA</name>
<accession>A0A8J6AR87</accession>
<evidence type="ECO:0000313" key="2">
    <source>
        <dbReference type="Proteomes" id="UP000717585"/>
    </source>
</evidence>
<dbReference type="EMBL" id="JAHDYR010000045">
    <property type="protein sequence ID" value="KAG9391903.1"/>
    <property type="molecule type" value="Genomic_DNA"/>
</dbReference>
<protein>
    <submittedName>
        <fullName evidence="1">Uncharacterized protein</fullName>
    </submittedName>
</protein>
<organism evidence="1 2">
    <name type="scientific">Carpediemonas membranifera</name>
    <dbReference type="NCBI Taxonomy" id="201153"/>
    <lineage>
        <taxon>Eukaryota</taxon>
        <taxon>Metamonada</taxon>
        <taxon>Carpediemonas-like organisms</taxon>
        <taxon>Carpediemonas</taxon>
    </lineage>
</organism>
<evidence type="ECO:0000313" key="1">
    <source>
        <dbReference type="EMBL" id="KAG9391903.1"/>
    </source>
</evidence>
<dbReference type="AlphaFoldDB" id="A0A8J6AR87"/>
<reference evidence="1" key="1">
    <citation type="submission" date="2021-05" db="EMBL/GenBank/DDBJ databases">
        <title>A free-living protist that lacks canonical eukaryotic 1 DNA replication and segregation systems.</title>
        <authorList>
            <person name="Salas-Leiva D.E."/>
            <person name="Tromer E.C."/>
            <person name="Curtis B.A."/>
            <person name="Jerlstrom-Hultqvist J."/>
            <person name="Kolisko M."/>
            <person name="Yi Z."/>
            <person name="Salas-Leiva J.S."/>
            <person name="Gallot-Lavallee L."/>
            <person name="Kops G.J.P.L."/>
            <person name="Archibald J.M."/>
            <person name="Simpson A.G.B."/>
            <person name="Roger A.J."/>
        </authorList>
    </citation>
    <scope>NUCLEOTIDE SEQUENCE</scope>
    <source>
        <strain evidence="1">BICM</strain>
    </source>
</reference>
<comment type="caution">
    <text evidence="1">The sequence shown here is derived from an EMBL/GenBank/DDBJ whole genome shotgun (WGS) entry which is preliminary data.</text>
</comment>
<gene>
    <name evidence="1" type="ORF">J8273_6791</name>
</gene>
<sequence length="66" mass="7305">MGIWCTGCHSRRVDDETNIYVLAAADIKDGATIAILSILKLLVELRHSLITLEPELVAGRRNSEQD</sequence>
<dbReference type="Proteomes" id="UP000717585">
    <property type="component" value="Unassembled WGS sequence"/>
</dbReference>
<proteinExistence type="predicted"/>